<evidence type="ECO:0000256" key="6">
    <source>
        <dbReference type="ARBA" id="ARBA00022840"/>
    </source>
</evidence>
<feature type="transmembrane region" description="Helical" evidence="9">
    <location>
        <begin position="141"/>
        <end position="165"/>
    </location>
</feature>
<feature type="domain" description="ABC transmembrane type-1" evidence="11">
    <location>
        <begin position="16"/>
        <end position="314"/>
    </location>
</feature>
<keyword evidence="8 9" id="KW-0472">Membrane</keyword>
<reference evidence="12 13" key="1">
    <citation type="submission" date="2016-10" db="EMBL/GenBank/DDBJ databases">
        <authorList>
            <person name="de Groot N.N."/>
        </authorList>
    </citation>
    <scope>NUCLEOTIDE SEQUENCE [LARGE SCALE GENOMIC DNA]</scope>
    <source>
        <strain evidence="12 13">DSM 12992</strain>
    </source>
</reference>
<name>A0A1I1LS18_9CLOT</name>
<feature type="transmembrane region" description="Helical" evidence="9">
    <location>
        <begin position="171"/>
        <end position="193"/>
    </location>
</feature>
<accession>A0A1I1LS18</accession>
<comment type="subcellular location">
    <subcellularLocation>
        <location evidence="1">Cell membrane</location>
        <topology evidence="1">Multi-pass membrane protein</topology>
    </subcellularLocation>
</comment>
<dbReference type="Pfam" id="PF00005">
    <property type="entry name" value="ABC_tran"/>
    <property type="match status" value="1"/>
</dbReference>
<dbReference type="InterPro" id="IPR036640">
    <property type="entry name" value="ABC1_TM_sf"/>
</dbReference>
<dbReference type="SMART" id="SM00382">
    <property type="entry name" value="AAA"/>
    <property type="match status" value="1"/>
</dbReference>
<dbReference type="InterPro" id="IPR027417">
    <property type="entry name" value="P-loop_NTPase"/>
</dbReference>
<evidence type="ECO:0000313" key="12">
    <source>
        <dbReference type="EMBL" id="SFC76037.1"/>
    </source>
</evidence>
<dbReference type="PROSITE" id="PS50929">
    <property type="entry name" value="ABC_TM1F"/>
    <property type="match status" value="1"/>
</dbReference>
<dbReference type="GO" id="GO:0005524">
    <property type="term" value="F:ATP binding"/>
    <property type="evidence" value="ECO:0007669"/>
    <property type="project" value="UniProtKB-KW"/>
</dbReference>
<dbReference type="CDD" id="cd18548">
    <property type="entry name" value="ABC_6TM_Tm287_like"/>
    <property type="match status" value="1"/>
</dbReference>
<dbReference type="PANTHER" id="PTHR43394:SF1">
    <property type="entry name" value="ATP-BINDING CASSETTE SUB-FAMILY B MEMBER 10, MITOCHONDRIAL"/>
    <property type="match status" value="1"/>
</dbReference>
<evidence type="ECO:0000313" key="13">
    <source>
        <dbReference type="Proteomes" id="UP000199263"/>
    </source>
</evidence>
<dbReference type="AlphaFoldDB" id="A0A1I1LS18"/>
<evidence type="ECO:0000256" key="1">
    <source>
        <dbReference type="ARBA" id="ARBA00004651"/>
    </source>
</evidence>
<dbReference type="Pfam" id="PF00664">
    <property type="entry name" value="ABC_membrane"/>
    <property type="match status" value="1"/>
</dbReference>
<feature type="transmembrane region" description="Helical" evidence="9">
    <location>
        <begin position="294"/>
        <end position="312"/>
    </location>
</feature>
<dbReference type="Gene3D" id="1.20.1560.10">
    <property type="entry name" value="ABC transporter type 1, transmembrane domain"/>
    <property type="match status" value="1"/>
</dbReference>
<dbReference type="Proteomes" id="UP000199263">
    <property type="component" value="Unassembled WGS sequence"/>
</dbReference>
<evidence type="ECO:0000256" key="2">
    <source>
        <dbReference type="ARBA" id="ARBA00022448"/>
    </source>
</evidence>
<evidence type="ECO:0000259" key="11">
    <source>
        <dbReference type="PROSITE" id="PS50929"/>
    </source>
</evidence>
<proteinExistence type="predicted"/>
<evidence type="ECO:0000256" key="3">
    <source>
        <dbReference type="ARBA" id="ARBA00022475"/>
    </source>
</evidence>
<feature type="domain" description="ABC transporter" evidence="10">
    <location>
        <begin position="348"/>
        <end position="583"/>
    </location>
</feature>
<feature type="transmembrane region" description="Helical" evidence="9">
    <location>
        <begin position="251"/>
        <end position="274"/>
    </location>
</feature>
<protein>
    <submittedName>
        <fullName evidence="12">ATP-binding cassette, subfamily B</fullName>
    </submittedName>
</protein>
<keyword evidence="7 9" id="KW-1133">Transmembrane helix</keyword>
<evidence type="ECO:0000256" key="4">
    <source>
        <dbReference type="ARBA" id="ARBA00022692"/>
    </source>
</evidence>
<organism evidence="12 13">
    <name type="scientific">Clostridium uliginosum</name>
    <dbReference type="NCBI Taxonomy" id="119641"/>
    <lineage>
        <taxon>Bacteria</taxon>
        <taxon>Bacillati</taxon>
        <taxon>Bacillota</taxon>
        <taxon>Clostridia</taxon>
        <taxon>Eubacteriales</taxon>
        <taxon>Clostridiaceae</taxon>
        <taxon>Clostridium</taxon>
    </lineage>
</organism>
<evidence type="ECO:0000259" key="10">
    <source>
        <dbReference type="PROSITE" id="PS50893"/>
    </source>
</evidence>
<evidence type="ECO:0000256" key="9">
    <source>
        <dbReference type="SAM" id="Phobius"/>
    </source>
</evidence>
<feature type="transmembrane region" description="Helical" evidence="9">
    <location>
        <begin position="67"/>
        <end position="92"/>
    </location>
</feature>
<dbReference type="EMBL" id="FOMG01000009">
    <property type="protein sequence ID" value="SFC76037.1"/>
    <property type="molecule type" value="Genomic_DNA"/>
</dbReference>
<dbReference type="InterPro" id="IPR003593">
    <property type="entry name" value="AAA+_ATPase"/>
</dbReference>
<evidence type="ECO:0000256" key="8">
    <source>
        <dbReference type="ARBA" id="ARBA00023136"/>
    </source>
</evidence>
<dbReference type="OrthoDB" id="9762778at2"/>
<keyword evidence="13" id="KW-1185">Reference proteome</keyword>
<keyword evidence="4 9" id="KW-0812">Transmembrane</keyword>
<dbReference type="PROSITE" id="PS00211">
    <property type="entry name" value="ABC_TRANSPORTER_1"/>
    <property type="match status" value="1"/>
</dbReference>
<keyword evidence="5" id="KW-0547">Nucleotide-binding</keyword>
<dbReference type="GO" id="GO:0015421">
    <property type="term" value="F:ABC-type oligopeptide transporter activity"/>
    <property type="evidence" value="ECO:0007669"/>
    <property type="project" value="TreeGrafter"/>
</dbReference>
<keyword evidence="6 12" id="KW-0067">ATP-binding</keyword>
<dbReference type="SUPFAM" id="SSF90123">
    <property type="entry name" value="ABC transporter transmembrane region"/>
    <property type="match status" value="1"/>
</dbReference>
<dbReference type="GO" id="GO:0005886">
    <property type="term" value="C:plasma membrane"/>
    <property type="evidence" value="ECO:0007669"/>
    <property type="project" value="UniProtKB-SubCell"/>
</dbReference>
<dbReference type="PROSITE" id="PS50893">
    <property type="entry name" value="ABC_TRANSPORTER_2"/>
    <property type="match status" value="1"/>
</dbReference>
<evidence type="ECO:0000256" key="5">
    <source>
        <dbReference type="ARBA" id="ARBA00022741"/>
    </source>
</evidence>
<dbReference type="InterPro" id="IPR003439">
    <property type="entry name" value="ABC_transporter-like_ATP-bd"/>
</dbReference>
<feature type="transmembrane region" description="Helical" evidence="9">
    <location>
        <begin position="12"/>
        <end position="32"/>
    </location>
</feature>
<dbReference type="PANTHER" id="PTHR43394">
    <property type="entry name" value="ATP-DEPENDENT PERMEASE MDL1, MITOCHONDRIAL"/>
    <property type="match status" value="1"/>
</dbReference>
<keyword evidence="3" id="KW-1003">Cell membrane</keyword>
<sequence length="591" mass="64636">MIKLFRFLKQYTLHIVVIVLLIFTQVLANLYLPTLMADIVDKGIVQKDAVQTISFLGFSGAYKGIDYILRIGGLMLLVSAGGVICSVIATFLSSRTAVGLGRIIRNKLFAKVEGFSLHEFDKVGTATLITRTTNDVTQVQAVTIMIFSIMLFAPLTALGGIVMALREDKSLTWIFAVVIPLLGIIIGITLKFAMPLFKLMQVKIDKLNLVLREGLTGIRVVRAFNRIDTEKVKFDGANADLMNNAVKVNKIMAFLMPVMMLIMNVTTVAIIWFGGKRIDTGSMEVGSLIAFMQYGMQILFGFLMLAMVFIMIPRAQASAIRINEVLEMEPEILDPKEAILANKESGYVEFKDVSFSYPGAEQPAISNITFSAKPGEITAIIGGTGSGKSTLMNLIPRFYDATSGSVLIDGVDAREMSQEELRSKIGFVPQNTVLFSGTIAENIKYGKTDATLEEIQHAATVAQATDFVNGMKDGYEHFIAQGGTNVSGGQKQRLSIARALVRKPEIYIFDDSFSALDFKTDAKIRVALKKETAKATVLIVAQRVATVMDADRIIVLDEGEIAGMGTHKELLTSCKVYHEIVSSQLSGEELA</sequence>
<dbReference type="SUPFAM" id="SSF52540">
    <property type="entry name" value="P-loop containing nucleoside triphosphate hydrolases"/>
    <property type="match status" value="1"/>
</dbReference>
<dbReference type="InterPro" id="IPR039421">
    <property type="entry name" value="Type_1_exporter"/>
</dbReference>
<keyword evidence="2" id="KW-0813">Transport</keyword>
<dbReference type="InterPro" id="IPR011527">
    <property type="entry name" value="ABC1_TM_dom"/>
</dbReference>
<dbReference type="Gene3D" id="3.40.50.300">
    <property type="entry name" value="P-loop containing nucleotide triphosphate hydrolases"/>
    <property type="match status" value="1"/>
</dbReference>
<dbReference type="STRING" id="119641.SAMN05421842_10914"/>
<dbReference type="GO" id="GO:0016887">
    <property type="term" value="F:ATP hydrolysis activity"/>
    <property type="evidence" value="ECO:0007669"/>
    <property type="project" value="InterPro"/>
</dbReference>
<evidence type="ECO:0000256" key="7">
    <source>
        <dbReference type="ARBA" id="ARBA00022989"/>
    </source>
</evidence>
<gene>
    <name evidence="12" type="ORF">SAMN05421842_10914</name>
</gene>
<dbReference type="InterPro" id="IPR017871">
    <property type="entry name" value="ABC_transporter-like_CS"/>
</dbReference>
<dbReference type="RefSeq" id="WP_090090489.1">
    <property type="nucleotide sequence ID" value="NZ_FOMG01000009.1"/>
</dbReference>
<dbReference type="FunFam" id="3.40.50.300:FF:000854">
    <property type="entry name" value="Multidrug ABC transporter ATP-binding protein"/>
    <property type="match status" value="1"/>
</dbReference>